<evidence type="ECO:0000313" key="2">
    <source>
        <dbReference type="EMBL" id="KIH57562.1"/>
    </source>
</evidence>
<organism evidence="2 3">
    <name type="scientific">Ancylostoma duodenale</name>
    <dbReference type="NCBI Taxonomy" id="51022"/>
    <lineage>
        <taxon>Eukaryota</taxon>
        <taxon>Metazoa</taxon>
        <taxon>Ecdysozoa</taxon>
        <taxon>Nematoda</taxon>
        <taxon>Chromadorea</taxon>
        <taxon>Rhabditida</taxon>
        <taxon>Rhabditina</taxon>
        <taxon>Rhabditomorpha</taxon>
        <taxon>Strongyloidea</taxon>
        <taxon>Ancylostomatidae</taxon>
        <taxon>Ancylostomatinae</taxon>
        <taxon>Ancylostoma</taxon>
    </lineage>
</organism>
<feature type="compositionally biased region" description="Low complexity" evidence="1">
    <location>
        <begin position="80"/>
        <end position="114"/>
    </location>
</feature>
<proteinExistence type="predicted"/>
<evidence type="ECO:0000313" key="3">
    <source>
        <dbReference type="Proteomes" id="UP000054047"/>
    </source>
</evidence>
<dbReference type="AlphaFoldDB" id="A0A0C2D620"/>
<protein>
    <recommendedName>
        <fullName evidence="4">Peptidase A1 domain-containing protein</fullName>
    </recommendedName>
</protein>
<dbReference type="EMBL" id="KN734232">
    <property type="protein sequence ID" value="KIH57562.1"/>
    <property type="molecule type" value="Genomic_DNA"/>
</dbReference>
<feature type="region of interest" description="Disordered" evidence="1">
    <location>
        <begin position="72"/>
        <end position="114"/>
    </location>
</feature>
<dbReference type="InterPro" id="IPR021109">
    <property type="entry name" value="Peptidase_aspartic_dom_sf"/>
</dbReference>
<keyword evidence="3" id="KW-1185">Reference proteome</keyword>
<dbReference type="Proteomes" id="UP000054047">
    <property type="component" value="Unassembled WGS sequence"/>
</dbReference>
<sequence length="114" mass="12938">MTLAQTERLRQLKQKKKLKDEFSMDLEPGLCLFAFFPYQPQQGQSDFNFGLPFTRQYCTTFDIGKKQIGFAEAYPDGPRTTSTQKPTTSTLKPTTSTQKPTTSTQKPTTSTQQK</sequence>
<dbReference type="OrthoDB" id="10441889at2759"/>
<dbReference type="Gene3D" id="2.40.70.10">
    <property type="entry name" value="Acid Proteases"/>
    <property type="match status" value="1"/>
</dbReference>
<gene>
    <name evidence="2" type="ORF">ANCDUO_12244</name>
</gene>
<evidence type="ECO:0000256" key="1">
    <source>
        <dbReference type="SAM" id="MobiDB-lite"/>
    </source>
</evidence>
<reference evidence="2 3" key="1">
    <citation type="submission" date="2013-12" db="EMBL/GenBank/DDBJ databases">
        <title>Draft genome of the parsitic nematode Ancylostoma duodenale.</title>
        <authorList>
            <person name="Mitreva M."/>
        </authorList>
    </citation>
    <scope>NUCLEOTIDE SEQUENCE [LARGE SCALE GENOMIC DNA]</scope>
    <source>
        <strain evidence="2 3">Zhejiang</strain>
    </source>
</reference>
<dbReference type="SUPFAM" id="SSF50630">
    <property type="entry name" value="Acid proteases"/>
    <property type="match status" value="1"/>
</dbReference>
<name>A0A0C2D620_9BILA</name>
<accession>A0A0C2D620</accession>
<evidence type="ECO:0008006" key="4">
    <source>
        <dbReference type="Google" id="ProtNLM"/>
    </source>
</evidence>